<dbReference type="Gene3D" id="1.25.40.280">
    <property type="entry name" value="alix/aip1 like domains"/>
    <property type="match status" value="1"/>
</dbReference>
<feature type="repeat" description="WD" evidence="7">
    <location>
        <begin position="860"/>
        <end position="903"/>
    </location>
</feature>
<dbReference type="FunFam" id="3.30.1390.20:FF:000003">
    <property type="entry name" value="60S ribosomal protein L7"/>
    <property type="match status" value="1"/>
</dbReference>
<feature type="domain" description="C2H2-type" evidence="9">
    <location>
        <begin position="426"/>
        <end position="448"/>
    </location>
</feature>
<reference evidence="10 11" key="1">
    <citation type="journal article" date="2010" name="Science">
        <title>Genomic comparison of the ants Camponotus floridanus and Harpegnathos saltator.</title>
        <authorList>
            <person name="Bonasio R."/>
            <person name="Zhang G."/>
            <person name="Ye C."/>
            <person name="Mutti N.S."/>
            <person name="Fang X."/>
            <person name="Qin N."/>
            <person name="Donahue G."/>
            <person name="Yang P."/>
            <person name="Li Q."/>
            <person name="Li C."/>
            <person name="Zhang P."/>
            <person name="Huang Z."/>
            <person name="Berger S.L."/>
            <person name="Reinberg D."/>
            <person name="Wang J."/>
            <person name="Liebig J."/>
        </authorList>
    </citation>
    <scope>NUCLEOTIDE SEQUENCE [LARGE SCALE GENOMIC DNA]</scope>
    <source>
        <strain evidence="11">C129</strain>
    </source>
</reference>
<name>E2AL33_CAMFO</name>
<keyword evidence="11" id="KW-1185">Reference proteome</keyword>
<dbReference type="Pfam" id="PF08079">
    <property type="entry name" value="Ribosomal_L30_N"/>
    <property type="match status" value="1"/>
</dbReference>
<accession>E2AL33</accession>
<dbReference type="Gene3D" id="3.30.1390.20">
    <property type="entry name" value="Ribosomal protein L30, ferredoxin-like fold domain"/>
    <property type="match status" value="1"/>
</dbReference>
<dbReference type="PANTHER" id="PTHR11524:SF16">
    <property type="entry name" value="LARGE RIBOSOMAL SUBUNIT PROTEIN UL30"/>
    <property type="match status" value="1"/>
</dbReference>
<dbReference type="SMART" id="SM00355">
    <property type="entry name" value="ZnF_C2H2"/>
    <property type="match status" value="3"/>
</dbReference>
<dbReference type="CDD" id="cd01657">
    <property type="entry name" value="Ribosomal_L7_archeal_euk"/>
    <property type="match status" value="1"/>
</dbReference>
<dbReference type="InterPro" id="IPR001680">
    <property type="entry name" value="WD40_rpt"/>
</dbReference>
<evidence type="ECO:0000256" key="6">
    <source>
        <dbReference type="ARBA" id="ARBA00055388"/>
    </source>
</evidence>
<dbReference type="InterPro" id="IPR013087">
    <property type="entry name" value="Znf_C2H2_type"/>
</dbReference>
<feature type="domain" description="C2H2-type" evidence="9">
    <location>
        <begin position="323"/>
        <end position="345"/>
    </location>
</feature>
<sequence>MAELIAIPLKKPSDVDIIKPLTNVIKSTYNTPGNQKDYTDAIAEFSKLRNNALWRAFEKYESSLQVIYRKKESDVPTKKLPAVPESVLKKRKRRETIKAARLQISIKQRADRYKKRKQIFKRAEKYVKEYRRKERDEIRLIRQAKNRGNYYIPGEARLAFVIRIRGVNQVAPKVRKVLQLFRLKQINNGVFVKLNKATINMLRIVEPYITWGYPNLKSVRELIYKRGFAKINRQRIPITSNSIIEKKLGRSNIICTEDLIHEIFTVGPKFKYASNFLWPFKLNTPNGGWRKKTNHYVEGGDFGNREDKINELLRRMEKQALMVTCSICKSVMMPSSMEMHKRYSHKQLEQNKNKETSIIVQRTKRKAAEKAMPKIFESMKEQEPAKKIELDSSIFKNVIQMPELKKKIPTVWKGMWKKEIASQGTTSCKQLGCTYICSSYESICEHYSQCNFTPQENFICKICKFFADSKDKIIDHITEAHSGKEDLDKHSDFEKDEADEDSSEEDIIKFDVKKKYRSSKQTQINSDGTRIYNKMTFLDKEIMQNPQSTKPYKPSIHWTLEFELKNYELTLFEDNMPNAFTLLENNNAIKYLPELTISMAIKNVKLNSSQNEENSNNDTWKHLNRFESDIYETVPTFFVGGPVWALAWLPIPSSIYTKNPTQYVAISTHPTMEKEYTVGNKYSGPNIIQIWNVGSLNHNIDSTNKLPVLAYAIAHNNGTIWCLEWCPSGCYQDIVLGNYKAEENKLRRMGLLAAACSDGCVNIYSLPFPDELKFEKTEYNSLPIYKTDPVIILVVNQLLYDSNKQNWQCTKLSWTKEHGHNIIAAGFTNGYIALWDLTSTCPMLVNMRKNTKLINTFQHFFAHHNTISMIAIVPYGKSRFLASGSTDRSYKFWDLEDTSTPRHCTKKGIILDGTWMTHWPCSVMSFDDALGYQYTHSCIIPLREYGYKYFPILPTNSPTYSITVSDYANSIAHGTLAGQIITIFPHQLLYTEKILSKKRQLNSFIKTVDFLKDSQNANSNGNKNDKKNSKDYHYMPETYNECKDRFGIIFHDKLTVAWNPNAWSYLWLMVGYQNGLMRLLNLTFMSSHDLNTSLSSHVKCVLAKRNTSTQ</sequence>
<organism evidence="11">
    <name type="scientific">Camponotus floridanus</name>
    <name type="common">Florida carpenter ant</name>
    <dbReference type="NCBI Taxonomy" id="104421"/>
    <lineage>
        <taxon>Eukaryota</taxon>
        <taxon>Metazoa</taxon>
        <taxon>Ecdysozoa</taxon>
        <taxon>Arthropoda</taxon>
        <taxon>Hexapoda</taxon>
        <taxon>Insecta</taxon>
        <taxon>Pterygota</taxon>
        <taxon>Neoptera</taxon>
        <taxon>Endopterygota</taxon>
        <taxon>Hymenoptera</taxon>
        <taxon>Apocrita</taxon>
        <taxon>Aculeata</taxon>
        <taxon>Formicoidea</taxon>
        <taxon>Formicidae</taxon>
        <taxon>Formicinae</taxon>
        <taxon>Camponotus</taxon>
    </lineage>
</organism>
<dbReference type="Proteomes" id="UP000000311">
    <property type="component" value="Unassembled WGS sequence"/>
</dbReference>
<evidence type="ECO:0000256" key="3">
    <source>
        <dbReference type="ARBA" id="ARBA00023274"/>
    </source>
</evidence>
<dbReference type="InterPro" id="IPR015943">
    <property type="entry name" value="WD40/YVTN_repeat-like_dom_sf"/>
</dbReference>
<evidence type="ECO:0000313" key="11">
    <source>
        <dbReference type="Proteomes" id="UP000000311"/>
    </source>
</evidence>
<evidence type="ECO:0000256" key="5">
    <source>
        <dbReference type="ARBA" id="ARBA00041271"/>
    </source>
</evidence>
<dbReference type="SUPFAM" id="SSF55129">
    <property type="entry name" value="Ribosomal protein L30p/L7e"/>
    <property type="match status" value="1"/>
</dbReference>
<comment type="function">
    <text evidence="6">Binds to G-rich structures in 28S rRNA and in mRNAs. Plays a regulatory role in the translation apparatus; inhibits cell-free translation of mRNAs.</text>
</comment>
<dbReference type="InterPro" id="IPR038499">
    <property type="entry name" value="BRO1_sf"/>
</dbReference>
<evidence type="ECO:0000256" key="7">
    <source>
        <dbReference type="PROSITE-ProRule" id="PRU00221"/>
    </source>
</evidence>
<dbReference type="OMA" id="HFFAHHN"/>
<evidence type="ECO:0000256" key="2">
    <source>
        <dbReference type="ARBA" id="ARBA00022980"/>
    </source>
</evidence>
<evidence type="ECO:0000256" key="1">
    <source>
        <dbReference type="ARBA" id="ARBA00007594"/>
    </source>
</evidence>
<dbReference type="InterPro" id="IPR016082">
    <property type="entry name" value="Ribosomal_uL30_ferredoxin-like"/>
</dbReference>
<dbReference type="NCBIfam" id="TIGR01310">
    <property type="entry name" value="uL30_euk"/>
    <property type="match status" value="1"/>
</dbReference>
<dbReference type="PROSITE" id="PS50294">
    <property type="entry name" value="WD_REPEATS_REGION"/>
    <property type="match status" value="1"/>
</dbReference>
<evidence type="ECO:0000256" key="4">
    <source>
        <dbReference type="ARBA" id="ARBA00040575"/>
    </source>
</evidence>
<dbReference type="InterPro" id="IPR018038">
    <property type="entry name" value="Ribosomal_uL30_CS"/>
</dbReference>
<dbReference type="Gene3D" id="2.130.10.10">
    <property type="entry name" value="YVTN repeat-like/Quinoprotein amine dehydrogenase"/>
    <property type="match status" value="1"/>
</dbReference>
<dbReference type="GO" id="GO:0003735">
    <property type="term" value="F:structural constituent of ribosome"/>
    <property type="evidence" value="ECO:0007669"/>
    <property type="project" value="TreeGrafter"/>
</dbReference>
<gene>
    <name evidence="10" type="ORF">EAG_05244</name>
</gene>
<dbReference type="OrthoDB" id="28644at2759"/>
<feature type="region of interest" description="Disordered" evidence="8">
    <location>
        <begin position="485"/>
        <end position="504"/>
    </location>
</feature>
<dbReference type="InterPro" id="IPR036322">
    <property type="entry name" value="WD40_repeat_dom_sf"/>
</dbReference>
<dbReference type="InParanoid" id="E2AL33"/>
<dbReference type="GO" id="GO:0003723">
    <property type="term" value="F:RNA binding"/>
    <property type="evidence" value="ECO:0007669"/>
    <property type="project" value="InterPro"/>
</dbReference>
<comment type="similarity">
    <text evidence="1">Belongs to the universal ribosomal protein uL30 family.</text>
</comment>
<dbReference type="InterPro" id="IPR035808">
    <property type="entry name" value="Ribosomal_uL30_euk_arc"/>
</dbReference>
<dbReference type="InterPro" id="IPR036919">
    <property type="entry name" value="Ribo_uL30_ferredoxin-like_sf"/>
</dbReference>
<dbReference type="Pfam" id="PF03097">
    <property type="entry name" value="BRO1"/>
    <property type="match status" value="1"/>
</dbReference>
<dbReference type="STRING" id="104421.E2AL33"/>
<dbReference type="Pfam" id="PF00400">
    <property type="entry name" value="WD40"/>
    <property type="match status" value="2"/>
</dbReference>
<dbReference type="EMBL" id="GL440437">
    <property type="protein sequence ID" value="EFN65855.1"/>
    <property type="molecule type" value="Genomic_DNA"/>
</dbReference>
<dbReference type="PANTHER" id="PTHR11524">
    <property type="entry name" value="60S RIBOSOMAL PROTEIN L7"/>
    <property type="match status" value="1"/>
</dbReference>
<dbReference type="GO" id="GO:0000463">
    <property type="term" value="P:maturation of LSU-rRNA from tricistronic rRNA transcript (SSU-rRNA, 5.8S rRNA, LSU-rRNA)"/>
    <property type="evidence" value="ECO:0007669"/>
    <property type="project" value="TreeGrafter"/>
</dbReference>
<evidence type="ECO:0000256" key="8">
    <source>
        <dbReference type="SAM" id="MobiDB-lite"/>
    </source>
</evidence>
<dbReference type="PROSITE" id="PS00634">
    <property type="entry name" value="RIBOSOMAL_L30"/>
    <property type="match status" value="1"/>
</dbReference>
<dbReference type="SUPFAM" id="SSF50978">
    <property type="entry name" value="WD40 repeat-like"/>
    <property type="match status" value="1"/>
</dbReference>
<dbReference type="InterPro" id="IPR005998">
    <property type="entry name" value="Ribosomal_uL30_euk"/>
</dbReference>
<keyword evidence="2 10" id="KW-0689">Ribosomal protein</keyword>
<dbReference type="InterPro" id="IPR004328">
    <property type="entry name" value="BRO1_dom"/>
</dbReference>
<evidence type="ECO:0000313" key="10">
    <source>
        <dbReference type="EMBL" id="EFN65855.1"/>
    </source>
</evidence>
<evidence type="ECO:0000259" key="9">
    <source>
        <dbReference type="SMART" id="SM00355"/>
    </source>
</evidence>
<feature type="domain" description="C2H2-type" evidence="9">
    <location>
        <begin position="458"/>
        <end position="481"/>
    </location>
</feature>
<keyword evidence="3" id="KW-0687">Ribonucleoprotein</keyword>
<proteinExistence type="inferred from homology"/>
<feature type="compositionally biased region" description="Acidic residues" evidence="8">
    <location>
        <begin position="494"/>
        <end position="504"/>
    </location>
</feature>
<keyword evidence="7" id="KW-0853">WD repeat</keyword>
<dbReference type="GO" id="GO:0022625">
    <property type="term" value="C:cytosolic large ribosomal subunit"/>
    <property type="evidence" value="ECO:0007669"/>
    <property type="project" value="TreeGrafter"/>
</dbReference>
<dbReference type="FunFam" id="3.30.1390.20:FF:000002">
    <property type="entry name" value="60S ribosomal protein L7"/>
    <property type="match status" value="1"/>
</dbReference>
<dbReference type="AlphaFoldDB" id="E2AL33"/>
<dbReference type="InterPro" id="IPR039699">
    <property type="entry name" value="Ribosomal_uL30"/>
</dbReference>
<protein>
    <recommendedName>
        <fullName evidence="4">Large ribosomal subunit protein uL30</fullName>
    </recommendedName>
    <alternativeName>
        <fullName evidence="5">60S ribosomal protein L7</fullName>
    </alternativeName>
</protein>
<dbReference type="SMART" id="SM00320">
    <property type="entry name" value="WD40"/>
    <property type="match status" value="3"/>
</dbReference>
<dbReference type="InterPro" id="IPR012988">
    <property type="entry name" value="Ribosomal_uL30_N_euk"/>
</dbReference>
<dbReference type="Pfam" id="PF00327">
    <property type="entry name" value="Ribosomal_L30"/>
    <property type="match status" value="1"/>
</dbReference>
<dbReference type="PROSITE" id="PS50082">
    <property type="entry name" value="WD_REPEATS_2"/>
    <property type="match status" value="1"/>
</dbReference>